<evidence type="ECO:0000256" key="3">
    <source>
        <dbReference type="ARBA" id="ARBA00023141"/>
    </source>
</evidence>
<feature type="domain" description="Shikimate dehydrogenase substrate binding N-terminal" evidence="4">
    <location>
        <begin position="6"/>
        <end position="88"/>
    </location>
</feature>
<dbReference type="InterPro" id="IPR013708">
    <property type="entry name" value="Shikimate_DH-bd_N"/>
</dbReference>
<dbReference type="GO" id="GO:0009073">
    <property type="term" value="P:aromatic amino acid family biosynthetic process"/>
    <property type="evidence" value="ECO:0007669"/>
    <property type="project" value="UniProtKB-KW"/>
</dbReference>
<dbReference type="GO" id="GO:0019632">
    <property type="term" value="P:shikimate metabolic process"/>
    <property type="evidence" value="ECO:0007669"/>
    <property type="project" value="TreeGrafter"/>
</dbReference>
<dbReference type="Proteomes" id="UP000239711">
    <property type="component" value="Unassembled WGS sequence"/>
</dbReference>
<dbReference type="GO" id="GO:0004764">
    <property type="term" value="F:shikimate 3-dehydrogenase (NADP+) activity"/>
    <property type="evidence" value="ECO:0007669"/>
    <property type="project" value="UniProtKB-EC"/>
</dbReference>
<dbReference type="Pfam" id="PF08501">
    <property type="entry name" value="Shikimate_dh_N"/>
    <property type="match status" value="1"/>
</dbReference>
<dbReference type="PANTHER" id="PTHR21089">
    <property type="entry name" value="SHIKIMATE DEHYDROGENASE"/>
    <property type="match status" value="1"/>
</dbReference>
<dbReference type="SUPFAM" id="SSF53223">
    <property type="entry name" value="Aminoacid dehydrogenase-like, N-terminal domain"/>
    <property type="match status" value="1"/>
</dbReference>
<keyword evidence="3" id="KW-0028">Amino-acid biosynthesis</keyword>
<dbReference type="Gene3D" id="3.40.50.720">
    <property type="entry name" value="NAD(P)-binding Rossmann-like Domain"/>
    <property type="match status" value="1"/>
</dbReference>
<dbReference type="GO" id="GO:0005829">
    <property type="term" value="C:cytosol"/>
    <property type="evidence" value="ECO:0007669"/>
    <property type="project" value="TreeGrafter"/>
</dbReference>
<dbReference type="AlphaFoldDB" id="A0A2S9J279"/>
<organism evidence="5 6">
    <name type="scientific">Sphingobacterium haloxyli</name>
    <dbReference type="NCBI Taxonomy" id="2100533"/>
    <lineage>
        <taxon>Bacteria</taxon>
        <taxon>Pseudomonadati</taxon>
        <taxon>Bacteroidota</taxon>
        <taxon>Sphingobacteriia</taxon>
        <taxon>Sphingobacteriales</taxon>
        <taxon>Sphingobacteriaceae</taxon>
        <taxon>Sphingobacterium</taxon>
    </lineage>
</organism>
<dbReference type="InterPro" id="IPR046346">
    <property type="entry name" value="Aminoacid_DH-like_N_sf"/>
</dbReference>
<dbReference type="InterPro" id="IPR022893">
    <property type="entry name" value="Shikimate_DH_fam"/>
</dbReference>
<protein>
    <submittedName>
        <fullName evidence="5">Shikimate dehydrogenase</fullName>
        <ecNumber evidence="5">1.1.1.25</ecNumber>
    </submittedName>
</protein>
<dbReference type="EMBL" id="PVBQ01000010">
    <property type="protein sequence ID" value="PRD46885.1"/>
    <property type="molecule type" value="Genomic_DNA"/>
</dbReference>
<gene>
    <name evidence="5" type="primary">aroE</name>
    <name evidence="5" type="ORF">C5745_13565</name>
</gene>
<evidence type="ECO:0000259" key="4">
    <source>
        <dbReference type="Pfam" id="PF08501"/>
    </source>
</evidence>
<name>A0A2S9J279_9SPHI</name>
<dbReference type="RefSeq" id="WP_105717549.1">
    <property type="nucleotide sequence ID" value="NZ_PVBQ01000010.1"/>
</dbReference>
<evidence type="ECO:0000313" key="6">
    <source>
        <dbReference type="Proteomes" id="UP000239711"/>
    </source>
</evidence>
<dbReference type="InterPro" id="IPR036291">
    <property type="entry name" value="NAD(P)-bd_dom_sf"/>
</dbReference>
<dbReference type="Gene3D" id="3.40.50.10860">
    <property type="entry name" value="Leucine Dehydrogenase, chain A, domain 1"/>
    <property type="match status" value="1"/>
</dbReference>
<accession>A0A2S9J279</accession>
<evidence type="ECO:0000313" key="5">
    <source>
        <dbReference type="EMBL" id="PRD46885.1"/>
    </source>
</evidence>
<keyword evidence="3" id="KW-0057">Aromatic amino acid biosynthesis</keyword>
<dbReference type="PANTHER" id="PTHR21089:SF1">
    <property type="entry name" value="BIFUNCTIONAL 3-DEHYDROQUINATE DEHYDRATASE_SHIKIMATE DEHYDROGENASE, CHLOROPLASTIC"/>
    <property type="match status" value="1"/>
</dbReference>
<dbReference type="EC" id="1.1.1.25" evidence="5"/>
<dbReference type="GO" id="GO:0050661">
    <property type="term" value="F:NADP binding"/>
    <property type="evidence" value="ECO:0007669"/>
    <property type="project" value="TreeGrafter"/>
</dbReference>
<comment type="pathway">
    <text evidence="1">Metabolic intermediate biosynthesis; chorismate biosynthesis; chorismate from D-erythrose 4-phosphate and phosphoenolpyruvate: step 4/7.</text>
</comment>
<reference evidence="5 6" key="1">
    <citation type="submission" date="2018-02" db="EMBL/GenBank/DDBJ databases">
        <title>The draft genome of Sphingobacterium sp. 5JN-11.</title>
        <authorList>
            <person name="Liu L."/>
            <person name="Li L."/>
            <person name="Liang L."/>
            <person name="Zhang X."/>
            <person name="Wang T."/>
        </authorList>
    </citation>
    <scope>NUCLEOTIDE SEQUENCE [LARGE SCALE GENOMIC DNA]</scope>
    <source>
        <strain evidence="5 6">5JN-11</strain>
    </source>
</reference>
<dbReference type="SUPFAM" id="SSF51735">
    <property type="entry name" value="NAD(P)-binding Rossmann-fold domains"/>
    <property type="match status" value="1"/>
</dbReference>
<comment type="caution">
    <text evidence="5">The sequence shown here is derived from an EMBL/GenBank/DDBJ whole genome shotgun (WGS) entry which is preliminary data.</text>
</comment>
<keyword evidence="6" id="KW-1185">Reference proteome</keyword>
<evidence type="ECO:0000256" key="2">
    <source>
        <dbReference type="ARBA" id="ARBA00023002"/>
    </source>
</evidence>
<sequence>MKKLGLIGYPLGHSFSKKFYLEKFERENIKDIDYDLYAVEDISTFPSLYERDLTFYGFNVTIPHKRNVMRFLNEFSPEAAEINAVNCIQVRWQGGKPYLKGFNTDAFGFEQSLRPLLKPQHTTALVFGNGGAAQSVFYVLQQLGISFKTVSRSKNNGDLTYTDLTKDIVASHKLLINCSPVGTYPNVADAPDIPYEGISPAHLLYDLIYNPEETAFLTRGKERGAAIKNGYEMLLLQAEKNWEIWNQED</sequence>
<dbReference type="CDD" id="cd01065">
    <property type="entry name" value="NAD_bind_Shikimate_DH"/>
    <property type="match status" value="1"/>
</dbReference>
<dbReference type="GO" id="GO:0009423">
    <property type="term" value="P:chorismate biosynthetic process"/>
    <property type="evidence" value="ECO:0007669"/>
    <property type="project" value="TreeGrafter"/>
</dbReference>
<dbReference type="OrthoDB" id="9792692at2"/>
<proteinExistence type="predicted"/>
<evidence type="ECO:0000256" key="1">
    <source>
        <dbReference type="ARBA" id="ARBA00004871"/>
    </source>
</evidence>
<keyword evidence="2 5" id="KW-0560">Oxidoreductase</keyword>